<dbReference type="InterPro" id="IPR031161">
    <property type="entry name" value="Peptidase_M60_dom"/>
</dbReference>
<dbReference type="Gene3D" id="2.60.40.10">
    <property type="entry name" value="Immunoglobulins"/>
    <property type="match status" value="1"/>
</dbReference>
<dbReference type="Pfam" id="PF13402">
    <property type="entry name" value="Peptidase_M60"/>
    <property type="match status" value="1"/>
</dbReference>
<evidence type="ECO:0000256" key="1">
    <source>
        <dbReference type="SAM" id="SignalP"/>
    </source>
</evidence>
<dbReference type="Gene3D" id="2.60.120.1250">
    <property type="entry name" value="Peptidase M60, enhancin-like domain 1"/>
    <property type="match status" value="1"/>
</dbReference>
<feature type="signal peptide" evidence="1">
    <location>
        <begin position="1"/>
        <end position="19"/>
    </location>
</feature>
<evidence type="ECO:0000313" key="3">
    <source>
        <dbReference type="EMBL" id="QIU97207.1"/>
    </source>
</evidence>
<feature type="domain" description="Peptidase M60" evidence="2">
    <location>
        <begin position="457"/>
        <end position="764"/>
    </location>
</feature>
<keyword evidence="1" id="KW-0732">Signal</keyword>
<dbReference type="CDD" id="cd14948">
    <property type="entry name" value="BACON"/>
    <property type="match status" value="1"/>
</dbReference>
<evidence type="ECO:0000313" key="4">
    <source>
        <dbReference type="Proteomes" id="UP000501780"/>
    </source>
</evidence>
<name>A0A6H0KXN3_9BACE</name>
<dbReference type="InterPro" id="IPR042279">
    <property type="entry name" value="Pep_M60_3"/>
</dbReference>
<protein>
    <submittedName>
        <fullName evidence="3">Carbohydrate-binding protein</fullName>
    </submittedName>
</protein>
<dbReference type="AlphaFoldDB" id="A0A6H0KXN3"/>
<accession>A0A6H0KXN3</accession>
<dbReference type="Gene3D" id="1.10.390.30">
    <property type="entry name" value="Peptidase M60, enhancin-like domain 3"/>
    <property type="match status" value="1"/>
</dbReference>
<proteinExistence type="predicted"/>
<organism evidence="3 4">
    <name type="scientific">Bacteroides faecium</name>
    <dbReference type="NCBI Taxonomy" id="2715212"/>
    <lineage>
        <taxon>Bacteria</taxon>
        <taxon>Pseudomonadati</taxon>
        <taxon>Bacteroidota</taxon>
        <taxon>Bacteroidia</taxon>
        <taxon>Bacteroidales</taxon>
        <taxon>Bacteroidaceae</taxon>
        <taxon>Bacteroides</taxon>
    </lineage>
</organism>
<gene>
    <name evidence="3" type="ORF">BacF7301_24970</name>
</gene>
<feature type="chain" id="PRO_5026209012" evidence="1">
    <location>
        <begin position="20"/>
        <end position="944"/>
    </location>
</feature>
<dbReference type="Gene3D" id="2.60.120.260">
    <property type="entry name" value="Galactose-binding domain-like"/>
    <property type="match status" value="1"/>
</dbReference>
<dbReference type="PROSITE" id="PS51723">
    <property type="entry name" value="PEPTIDASE_M60"/>
    <property type="match status" value="1"/>
</dbReference>
<dbReference type="Proteomes" id="UP000501780">
    <property type="component" value="Chromosome"/>
</dbReference>
<dbReference type="KEGG" id="bfc:BacF7301_24970"/>
<dbReference type="InterPro" id="IPR024361">
    <property type="entry name" value="BACON"/>
</dbReference>
<evidence type="ECO:0000259" key="2">
    <source>
        <dbReference type="PROSITE" id="PS51723"/>
    </source>
</evidence>
<dbReference type="EMBL" id="CP050831">
    <property type="protein sequence ID" value="QIU97207.1"/>
    <property type="molecule type" value="Genomic_DNA"/>
</dbReference>
<dbReference type="Pfam" id="PF00754">
    <property type="entry name" value="F5_F8_type_C"/>
    <property type="match status" value="1"/>
</dbReference>
<reference evidence="3 4" key="1">
    <citation type="submission" date="2020-03" db="EMBL/GenBank/DDBJ databases">
        <title>Genomic analysis of Bacteroides faecium CBA7301.</title>
        <authorList>
            <person name="Kim J."/>
            <person name="Roh S.W."/>
        </authorList>
    </citation>
    <scope>NUCLEOTIDE SEQUENCE [LARGE SCALE GENOMIC DNA]</scope>
    <source>
        <strain evidence="3 4">CBA7301</strain>
    </source>
</reference>
<dbReference type="SMART" id="SM01276">
    <property type="entry name" value="M60-like"/>
    <property type="match status" value="1"/>
</dbReference>
<dbReference type="SUPFAM" id="SSF49785">
    <property type="entry name" value="Galactose-binding domain-like"/>
    <property type="match status" value="1"/>
</dbReference>
<keyword evidence="4" id="KW-1185">Reference proteome</keyword>
<dbReference type="Gene3D" id="3.40.390.80">
    <property type="entry name" value="Peptidase M60, enhancin-like domain 2"/>
    <property type="match status" value="1"/>
</dbReference>
<dbReference type="InterPro" id="IPR000421">
    <property type="entry name" value="FA58C"/>
</dbReference>
<dbReference type="Pfam" id="PF13004">
    <property type="entry name" value="BACON"/>
    <property type="match status" value="1"/>
</dbReference>
<sequence length="944" mass="106710">MKKTFFNALMLSLSLLALGSSCSDGEETEALPVLEVETQTMNFETKASSQEIQITTNIPDLKVQVDKDATDWCSAIIDGDKLVVSVLENHNKDVRSTTVIVYRKAKSRKITVSQLGNGLAILVDPKLFKLESGDETEIKFKVTTNVEGLEIASPSWVVVPEIHPDDKTRAVTMTDHQYTYTVEGNITTEKRRGTIVVSAVDPELNLKVEIPIEQAGLPEYDPSGSEDLAEDIQITPDRGWASSSNARKIEGSFDGNKDGTRWHCAENQPCPHTIIYYFNNPVALDYIKYYSRQDGNKNGYFGETEILYSNDPNANENSEYTHITDKNFGGEVCEGTRVDFPQTVTAYAVKFIIKTGKGSGGGFENNLVACEEMEFFQKDTNVFDWRILFTDETCSKLKPEAQSEEYIKNNCPFDFYKNLALHLLNKTYDSEFRIQTYKAYPHPDIQAATNKTNPYSLLDNPTGIAVDDKESLVVFVGDMHGQEISLKVQNLDQEGVDGEGKDGFGGDIYPLVNGYNKLKISNKGLIYVMYHTSTLEEAETAQPIKIHFASGKVNGYFDSSKHTENDWYRLVNAATNKHFDVLGRYAHLTFETQHFKTTTKELIDLYDEVVYEEMKFMGLEKYDRMFKNRMYLNVMYKAYMYATSYHTAYNNNTMGTIASANSLKLNVWGPAHEIGHCNQTRPGLKWLSTTEVTNNICAMHVQTLFSEKYGSEIRLRDESLAGKGFTNRYEKAMTSTFTTSQALVTESDPFCRLVPFWQLELYINKVLGQEDYYKDLYELLRTEDDITSIGGNQIEFVRRASQVAKLDLAEFFTKWGFLNPVNQLVEDYAKGQMVITKEDADAIRTKTSVYSKPTHNFEYICEQNVDIYKKDAAIQRGTATRAGNKITMTGWQNVVAYEVYKGDKLVFVSPMQSFTISTDLVTLDGTTKVYAIPAKGNNKVEVTF</sequence>
<dbReference type="InterPro" id="IPR013783">
    <property type="entry name" value="Ig-like_fold"/>
</dbReference>
<dbReference type="InterPro" id="IPR008979">
    <property type="entry name" value="Galactose-bd-like_sf"/>
</dbReference>
<dbReference type="RefSeq" id="WP_167966904.1">
    <property type="nucleotide sequence ID" value="NZ_CP050831.1"/>
</dbReference>
<dbReference type="PROSITE" id="PS51257">
    <property type="entry name" value="PROKAR_LIPOPROTEIN"/>
    <property type="match status" value="1"/>
</dbReference>